<dbReference type="InterPro" id="IPR043128">
    <property type="entry name" value="Rev_trsase/Diguanyl_cyclase"/>
</dbReference>
<feature type="transmembrane region" description="Helical" evidence="1">
    <location>
        <begin position="539"/>
        <end position="556"/>
    </location>
</feature>
<sequence length="752" mass="81034">MLILVWVAVVVIFHEYLLDVPSALLSWVPLLLIGVGLPAVLRWLSGSHSPWNRWSQALFVLATYLDVACLMVIRVAGLQQGAPTLPIVVPVAILMSLVIAQIRFAYLASAILLGLVGIIVAELSVHQVTTGSLFDMAASAGIVAVSLASAYELEASSRAAWMRARALDELTRIDSLTGLPNRRFLDQRLYEIISAGGSVTLAIFDIDDFKAFNDHFGHPAGDECLRSIGEHLRRQLDDEHESAARYAGEEFAVVWRNTAPETALARAEHLRASIGEIGITRPDGNGPLTASAGTAELYLPPNDTAALTATDASDLLYTMMNRADRALYRAKAAGRDRSVHDLSTISYADREKPPSLIVAPTSRDDFGPRLHATATTLRFAAPEDEAEFRDSDEELGRRTRRFIMIGLLAVCAFIFFFQGPLLKIPPEAATFGRLTLVIGLMPAAIVAAVGASARRLRRWSAPIYVGAVGVILTAQMVERAILMSRGFDVVPFLMPISVLLSLCVVQIAYNILMPSMVVMLTGIIVFEALTIPLSGYQALAMSTAVVMAFVTVRFAYQLERSRRLDWSRSKLLEIQSLTDPLTRLPNRRAVLAHLREMLAESREPALLLVDVDHFKAYNDRFGHLAGDGCLVAVGEQLRVAAAACGGMAARLGGEEFAVVMPGGPTAAEEAARIRSLATGPQTADGQGGPVTVSAGLAPATGTASDDPDSVISELLSRADRALYAAKRNGRDCLVVDVGDRTDGCPASEPHPR</sequence>
<comment type="caution">
    <text evidence="3">The sequence shown here is derived from an EMBL/GenBank/DDBJ whole genome shotgun (WGS) entry which is preliminary data.</text>
</comment>
<dbReference type="CDD" id="cd01949">
    <property type="entry name" value="GGDEF"/>
    <property type="match status" value="2"/>
</dbReference>
<evidence type="ECO:0000256" key="1">
    <source>
        <dbReference type="SAM" id="Phobius"/>
    </source>
</evidence>
<evidence type="ECO:0000259" key="2">
    <source>
        <dbReference type="PROSITE" id="PS50887"/>
    </source>
</evidence>
<evidence type="ECO:0000313" key="4">
    <source>
        <dbReference type="Proteomes" id="UP001651690"/>
    </source>
</evidence>
<accession>A0ABT1M6V0</accession>
<feature type="transmembrane region" description="Helical" evidence="1">
    <location>
        <begin position="27"/>
        <end position="45"/>
    </location>
</feature>
<feature type="transmembrane region" description="Helical" evidence="1">
    <location>
        <begin position="434"/>
        <end position="452"/>
    </location>
</feature>
<gene>
    <name evidence="3" type="ORF">NM203_18290</name>
</gene>
<dbReference type="NCBIfam" id="TIGR00254">
    <property type="entry name" value="GGDEF"/>
    <property type="match status" value="2"/>
</dbReference>
<dbReference type="PANTHER" id="PTHR45138:SF9">
    <property type="entry name" value="DIGUANYLATE CYCLASE DGCM-RELATED"/>
    <property type="match status" value="1"/>
</dbReference>
<dbReference type="SUPFAM" id="SSF55073">
    <property type="entry name" value="Nucleotide cyclase"/>
    <property type="match status" value="2"/>
</dbReference>
<proteinExistence type="predicted"/>
<feature type="transmembrane region" description="Helical" evidence="1">
    <location>
        <begin position="57"/>
        <end position="76"/>
    </location>
</feature>
<feature type="transmembrane region" description="Helical" evidence="1">
    <location>
        <begin position="133"/>
        <end position="153"/>
    </location>
</feature>
<name>A0ABT1M6V0_9MYCO</name>
<feature type="transmembrane region" description="Helical" evidence="1">
    <location>
        <begin position="82"/>
        <end position="99"/>
    </location>
</feature>
<feature type="transmembrane region" description="Helical" evidence="1">
    <location>
        <begin position="459"/>
        <end position="477"/>
    </location>
</feature>
<evidence type="ECO:0000313" key="3">
    <source>
        <dbReference type="EMBL" id="MCP9274142.1"/>
    </source>
</evidence>
<dbReference type="InterPro" id="IPR029787">
    <property type="entry name" value="Nucleotide_cyclase"/>
</dbReference>
<organism evidence="3 4">
    <name type="scientific">Mycolicibacterium arenosum</name>
    <dbReference type="NCBI Taxonomy" id="2952157"/>
    <lineage>
        <taxon>Bacteria</taxon>
        <taxon>Bacillati</taxon>
        <taxon>Actinomycetota</taxon>
        <taxon>Actinomycetes</taxon>
        <taxon>Mycobacteriales</taxon>
        <taxon>Mycobacteriaceae</taxon>
        <taxon>Mycolicibacterium</taxon>
    </lineage>
</organism>
<dbReference type="InterPro" id="IPR000160">
    <property type="entry name" value="GGDEF_dom"/>
</dbReference>
<dbReference type="Gene3D" id="3.30.70.270">
    <property type="match status" value="2"/>
</dbReference>
<dbReference type="RefSeq" id="WP_255061489.1">
    <property type="nucleotide sequence ID" value="NZ_JANDBD010000007.1"/>
</dbReference>
<feature type="transmembrane region" description="Helical" evidence="1">
    <location>
        <begin position="104"/>
        <end position="121"/>
    </location>
</feature>
<keyword evidence="4" id="KW-1185">Reference proteome</keyword>
<feature type="domain" description="GGDEF" evidence="2">
    <location>
        <begin position="197"/>
        <end position="343"/>
    </location>
</feature>
<dbReference type="EMBL" id="JANDBD010000007">
    <property type="protein sequence ID" value="MCP9274142.1"/>
    <property type="molecule type" value="Genomic_DNA"/>
</dbReference>
<dbReference type="InterPro" id="IPR050469">
    <property type="entry name" value="Diguanylate_Cyclase"/>
</dbReference>
<feature type="domain" description="GGDEF" evidence="2">
    <location>
        <begin position="602"/>
        <end position="738"/>
    </location>
</feature>
<dbReference type="SMART" id="SM00267">
    <property type="entry name" value="GGDEF"/>
    <property type="match status" value="2"/>
</dbReference>
<dbReference type="Proteomes" id="UP001651690">
    <property type="component" value="Unassembled WGS sequence"/>
</dbReference>
<dbReference type="PANTHER" id="PTHR45138">
    <property type="entry name" value="REGULATORY COMPONENTS OF SENSORY TRANSDUCTION SYSTEM"/>
    <property type="match status" value="1"/>
</dbReference>
<keyword evidence="1" id="KW-0812">Transmembrane</keyword>
<protein>
    <submittedName>
        <fullName evidence="3">GGDEF domain-containing protein</fullName>
    </submittedName>
</protein>
<keyword evidence="1" id="KW-0472">Membrane</keyword>
<dbReference type="Pfam" id="PF00990">
    <property type="entry name" value="GGDEF"/>
    <property type="match status" value="2"/>
</dbReference>
<dbReference type="PROSITE" id="PS50887">
    <property type="entry name" value="GGDEF"/>
    <property type="match status" value="2"/>
</dbReference>
<feature type="transmembrane region" description="Helical" evidence="1">
    <location>
        <begin position="402"/>
        <end position="422"/>
    </location>
</feature>
<reference evidence="3 4" key="1">
    <citation type="submission" date="2022-06" db="EMBL/GenBank/DDBJ databases">
        <title>Mycolicibacterium sp. CAU 1645 isolated from seawater.</title>
        <authorList>
            <person name="Kim W."/>
        </authorList>
    </citation>
    <scope>NUCLEOTIDE SEQUENCE [LARGE SCALE GENOMIC DNA]</scope>
    <source>
        <strain evidence="3 4">CAU 1645</strain>
    </source>
</reference>
<keyword evidence="1" id="KW-1133">Transmembrane helix</keyword>